<gene>
    <name evidence="1" type="ORF">HMPREF0581_0017</name>
</gene>
<reference evidence="1 2" key="1">
    <citation type="submission" date="2014-01" db="EMBL/GenBank/DDBJ databases">
        <authorList>
            <person name="Durkin A.S."/>
            <person name="McCorrison J."/>
            <person name="Torralba M."/>
            <person name="Gillis M."/>
            <person name="Haft D.H."/>
            <person name="Methe B."/>
            <person name="Sutton G."/>
            <person name="Nelson K.E."/>
        </authorList>
    </citation>
    <scope>NUCLEOTIDE SEQUENCE [LARGE SCALE GENOMIC DNA]</scope>
    <source>
        <strain evidence="1 2">ATCC 33093</strain>
    </source>
</reference>
<dbReference type="Proteomes" id="UP000022645">
    <property type="component" value="Unassembled WGS sequence"/>
</dbReference>
<dbReference type="AlphaFoldDB" id="X8ISL4"/>
<evidence type="ECO:0000313" key="2">
    <source>
        <dbReference type="Proteomes" id="UP000022645"/>
    </source>
</evidence>
<accession>X8ISL4</accession>
<proteinExistence type="predicted"/>
<organism evidence="1 2">
    <name type="scientific">Mogibacterium timidum ATCC 33093</name>
    <dbReference type="NCBI Taxonomy" id="1401079"/>
    <lineage>
        <taxon>Bacteria</taxon>
        <taxon>Bacillati</taxon>
        <taxon>Bacillota</taxon>
        <taxon>Clostridia</taxon>
        <taxon>Peptostreptococcales</taxon>
        <taxon>Anaerovoracaceae</taxon>
        <taxon>Mogibacterium</taxon>
    </lineage>
</organism>
<sequence length="88" mass="10230">MLGAVYRDFLSRNRLLEYIEACDEMDYQNSLSSWLQFALKVVELFSESKALDIGRLKNVELLDKKLDAVLAEITNFSDVKKQLVQDKR</sequence>
<protein>
    <submittedName>
        <fullName evidence="1">Uncharacterized protein</fullName>
    </submittedName>
</protein>
<dbReference type="EMBL" id="JALU01000019">
    <property type="protein sequence ID" value="EUC52184.1"/>
    <property type="molecule type" value="Genomic_DNA"/>
</dbReference>
<evidence type="ECO:0000313" key="1">
    <source>
        <dbReference type="EMBL" id="EUC52184.1"/>
    </source>
</evidence>
<feature type="non-terminal residue" evidence="1">
    <location>
        <position position="88"/>
    </location>
</feature>
<comment type="caution">
    <text evidence="1">The sequence shown here is derived from an EMBL/GenBank/DDBJ whole genome shotgun (WGS) entry which is preliminary data.</text>
</comment>
<name>X8ISL4_9FIRM</name>